<feature type="region of interest" description="Disordered" evidence="1">
    <location>
        <begin position="1"/>
        <end position="37"/>
    </location>
</feature>
<dbReference type="Pfam" id="PF20117">
    <property type="entry name" value="DUF6507"/>
    <property type="match status" value="1"/>
</dbReference>
<evidence type="ECO:0000313" key="2">
    <source>
        <dbReference type="EMBL" id="EFE74687.2"/>
    </source>
</evidence>
<organism evidence="2 3">
    <name type="scientific">Streptomyces filamentosus NRRL 15998</name>
    <dbReference type="NCBI Taxonomy" id="457431"/>
    <lineage>
        <taxon>Bacteria</taxon>
        <taxon>Bacillati</taxon>
        <taxon>Actinomycetota</taxon>
        <taxon>Actinomycetes</taxon>
        <taxon>Kitasatosporales</taxon>
        <taxon>Streptomycetaceae</taxon>
        <taxon>Streptomyces</taxon>
    </lineage>
</organism>
<name>D6AEG1_STRFL</name>
<dbReference type="Proteomes" id="UP000003986">
    <property type="component" value="Unassembled WGS sequence"/>
</dbReference>
<evidence type="ECO:0000313" key="3">
    <source>
        <dbReference type="Proteomes" id="UP000003986"/>
    </source>
</evidence>
<sequence>MVRDVAGGAEHHPAAADDVGEERRDGRADAGAGEGRGRQYRLTARGGVVWSPHCAGGRLGFVVRTGGCGMTGWDIKPQGVQGQLKVVGVHAGELEKALNALLVDLGAAARAAGTVVPGGTEFGASMGPVAPGLERGPVAASVIAPPAMGPVASALGEYAKARKAQLKSMSERIQAAVLGAATATNEYVEGDLDTAKQAQNAAKSVRLDLLKELRGAK</sequence>
<protein>
    <submittedName>
        <fullName evidence="2">Predicted protein</fullName>
    </submittedName>
</protein>
<dbReference type="InterPro" id="IPR045436">
    <property type="entry name" value="DUF6507"/>
</dbReference>
<reference evidence="3" key="2">
    <citation type="submission" date="2008-12" db="EMBL/GenBank/DDBJ databases">
        <title>Annotation of Streptomyces roseosporus strain NRRL 15998.</title>
        <authorList>
            <consortium name="The Broad Institute Genome Sequencing Platform"/>
            <consortium name="Broad Institute Microbial Sequencing Center"/>
            <person name="Fischbach M."/>
            <person name="Ward D."/>
            <person name="Young S."/>
            <person name="Kodira C.D."/>
            <person name="Zeng Q."/>
            <person name="Koehrsen M."/>
            <person name="Godfrey P."/>
            <person name="Alvarado L."/>
            <person name="Berlin A.M."/>
            <person name="Borenstein D."/>
            <person name="Chen Z."/>
            <person name="Engels R."/>
            <person name="Freedman E."/>
            <person name="Gellesch M."/>
            <person name="Goldberg J."/>
            <person name="Griggs A."/>
            <person name="Gujja S."/>
            <person name="Heiman D.I."/>
            <person name="Hepburn T.A."/>
            <person name="Howarth C."/>
            <person name="Jen D."/>
            <person name="Larson L."/>
            <person name="Lewis B."/>
            <person name="Mehta T."/>
            <person name="Park D."/>
            <person name="Pearson M."/>
            <person name="Roberts A."/>
            <person name="Saif S."/>
            <person name="Shea T.D."/>
            <person name="Shenoy N."/>
            <person name="Sisk P."/>
            <person name="Stolte C."/>
            <person name="Sykes S.N."/>
            <person name="Walk T."/>
            <person name="White J."/>
            <person name="Yandava C."/>
            <person name="Straight P."/>
            <person name="Clardy J."/>
            <person name="Hung D."/>
            <person name="Kolter R."/>
            <person name="Mekalanos J."/>
            <person name="Walker S."/>
            <person name="Walsh C.T."/>
            <person name="Wieland B.L.C."/>
            <person name="Ilzarbe M."/>
            <person name="Galagan J."/>
            <person name="Nusbaum C."/>
            <person name="Birren B."/>
        </authorList>
    </citation>
    <scope>NUCLEOTIDE SEQUENCE [LARGE SCALE GENOMIC DNA]</scope>
    <source>
        <strain evidence="3">NRRL 15998</strain>
    </source>
</reference>
<evidence type="ECO:0000256" key="1">
    <source>
        <dbReference type="SAM" id="MobiDB-lite"/>
    </source>
</evidence>
<proteinExistence type="predicted"/>
<gene>
    <name evidence="2" type="ORF">SSGG_02053</name>
</gene>
<accession>D6AEG1</accession>
<dbReference type="EMBL" id="DS999644">
    <property type="protein sequence ID" value="EFE74687.2"/>
    <property type="molecule type" value="Genomic_DNA"/>
</dbReference>
<reference evidence="3" key="1">
    <citation type="submission" date="2008-10" db="EMBL/GenBank/DDBJ databases">
        <authorList>
            <person name="Molnar K."/>
        </authorList>
    </citation>
    <scope>NUCLEOTIDE SEQUENCE [LARGE SCALE GENOMIC DNA]</scope>
    <source>
        <strain evidence="3">NRRL 15998</strain>
    </source>
</reference>
<dbReference type="AlphaFoldDB" id="D6AEG1"/>
<feature type="compositionally biased region" description="Basic and acidic residues" evidence="1">
    <location>
        <begin position="1"/>
        <end position="28"/>
    </location>
</feature>